<evidence type="ECO:0000256" key="1">
    <source>
        <dbReference type="SAM" id="Coils"/>
    </source>
</evidence>
<protein>
    <submittedName>
        <fullName evidence="2">Uncharacterized protein</fullName>
    </submittedName>
</protein>
<dbReference type="GeneID" id="97985490"/>
<feature type="coiled-coil region" evidence="1">
    <location>
        <begin position="168"/>
        <end position="195"/>
    </location>
</feature>
<evidence type="ECO:0000313" key="3">
    <source>
        <dbReference type="Proteomes" id="UP000260812"/>
    </source>
</evidence>
<reference evidence="2" key="1">
    <citation type="submission" date="2018-08" db="EMBL/GenBank/DDBJ databases">
        <title>A genome reference for cultivated species of the human gut microbiota.</title>
        <authorList>
            <person name="Zou Y."/>
            <person name="Xue W."/>
            <person name="Luo G."/>
        </authorList>
    </citation>
    <scope>NUCLEOTIDE SEQUENCE [LARGE SCALE GENOMIC DNA]</scope>
    <source>
        <strain evidence="2">TF05-5AC</strain>
    </source>
</reference>
<sequence>MRKGYITVYLSLVTGILLSLLLTVIEGVRMHTIRTQTECVMDMAMDSALAEYHREMLEQYELFFIDMSYGGTSPAFSNTEEHIRNYMNMNFRPYELFDIPVGKDLTGLSADGVDLQQAAIASDEKGAVLKKQAITYMKDKWGLGFLEQAAVNAGLIQTGGFLGTDVELRRNETEKQVKEAILNKEEQEAEDWEGKNVELPSDVVNEARGEGILKLAVENSASLSRESIPKAALYTGRSNKMEGTGLPSGVELPSGVSDTCLFLKYVMDKCGYYNQIKDGSSFSYQVEYILQGKGNDLDNLRGMANQILLVREAANVAYLFSDGQKKSEARGAALLITGVLGMPELEEPVTQLILFAWGYAESVKDLRMLFDGEKVPVIKDSGSWNTPFSQLLTFRGHLSEYPRGQKGLGYGDYLQAFLFLESQEKVTERLMDVMEADIRQTKGNSCFRIDGCMDAMTAEASVSSGYGYQYSIKRAYGYD</sequence>
<accession>A0A3E3ICZ9</accession>
<organism evidence="2 3">
    <name type="scientific">Eisenbergiella massiliensis</name>
    <dbReference type="NCBI Taxonomy" id="1720294"/>
    <lineage>
        <taxon>Bacteria</taxon>
        <taxon>Bacillati</taxon>
        <taxon>Bacillota</taxon>
        <taxon>Clostridia</taxon>
        <taxon>Lachnospirales</taxon>
        <taxon>Lachnospiraceae</taxon>
        <taxon>Eisenbergiella</taxon>
    </lineage>
</organism>
<gene>
    <name evidence="2" type="ORF">DXC51_00975</name>
</gene>
<keyword evidence="1" id="KW-0175">Coiled coil</keyword>
<evidence type="ECO:0000313" key="2">
    <source>
        <dbReference type="EMBL" id="RGE64937.1"/>
    </source>
</evidence>
<dbReference type="EMBL" id="QVLV01000001">
    <property type="protein sequence ID" value="RGE64937.1"/>
    <property type="molecule type" value="Genomic_DNA"/>
</dbReference>
<keyword evidence="3" id="KW-1185">Reference proteome</keyword>
<dbReference type="Pfam" id="PF18960">
    <property type="entry name" value="DUF5702"/>
    <property type="match status" value="1"/>
</dbReference>
<dbReference type="RefSeq" id="WP_102287287.1">
    <property type="nucleotide sequence ID" value="NZ_LT969517.1"/>
</dbReference>
<comment type="caution">
    <text evidence="2">The sequence shown here is derived from an EMBL/GenBank/DDBJ whole genome shotgun (WGS) entry which is preliminary data.</text>
</comment>
<dbReference type="Proteomes" id="UP000260812">
    <property type="component" value="Unassembled WGS sequence"/>
</dbReference>
<dbReference type="InterPro" id="IPR043756">
    <property type="entry name" value="DUF5702"/>
</dbReference>
<proteinExistence type="predicted"/>
<name>A0A3E3ICZ9_9FIRM</name>
<dbReference type="AlphaFoldDB" id="A0A3E3ICZ9"/>